<name>A0A4Q9HL27_STRKA</name>
<dbReference type="Proteomes" id="UP000292452">
    <property type="component" value="Unassembled WGS sequence"/>
</dbReference>
<comment type="caution">
    <text evidence="1">The sequence shown here is derived from an EMBL/GenBank/DDBJ whole genome shotgun (WGS) entry which is preliminary data.</text>
</comment>
<organism evidence="1 2">
    <name type="scientific">Streptomyces kasugaensis</name>
    <dbReference type="NCBI Taxonomy" id="1946"/>
    <lineage>
        <taxon>Bacteria</taxon>
        <taxon>Bacillati</taxon>
        <taxon>Actinomycetota</taxon>
        <taxon>Actinomycetes</taxon>
        <taxon>Kitasatosporales</taxon>
        <taxon>Streptomycetaceae</taxon>
        <taxon>Streptomyces</taxon>
    </lineage>
</organism>
<protein>
    <submittedName>
        <fullName evidence="1">Uncharacterized protein</fullName>
    </submittedName>
</protein>
<reference evidence="1 2" key="1">
    <citation type="submission" date="2019-02" db="EMBL/GenBank/DDBJ databases">
        <title>Draft Genome Sequence of Streptomyces sp. AM-2504, identified by 16S rRNA comparative analysis as a Streptomyces Kasugaensis strain.</title>
        <authorList>
            <person name="Napolioni V."/>
            <person name="Giuliodori A.M."/>
            <person name="Spurio R."/>
            <person name="Fabbretti A."/>
        </authorList>
    </citation>
    <scope>NUCLEOTIDE SEQUENCE [LARGE SCALE GENOMIC DNA]</scope>
    <source>
        <strain evidence="1 2">AM-2504</strain>
    </source>
</reference>
<gene>
    <name evidence="1" type="ORF">EYS09_33305</name>
</gene>
<evidence type="ECO:0000313" key="2">
    <source>
        <dbReference type="Proteomes" id="UP000292452"/>
    </source>
</evidence>
<proteinExistence type="predicted"/>
<evidence type="ECO:0000313" key="1">
    <source>
        <dbReference type="EMBL" id="TBO55426.1"/>
    </source>
</evidence>
<accession>A0A4Q9HL27</accession>
<dbReference type="AlphaFoldDB" id="A0A4Q9HL27"/>
<dbReference type="EMBL" id="SIXH01000514">
    <property type="protein sequence ID" value="TBO55426.1"/>
    <property type="molecule type" value="Genomic_DNA"/>
</dbReference>
<keyword evidence="2" id="KW-1185">Reference proteome</keyword>
<feature type="non-terminal residue" evidence="1">
    <location>
        <position position="99"/>
    </location>
</feature>
<sequence length="99" mass="10525">MRRTARFPGPARIPRLLEPLTAATARSGAAPGCALAASGFLTIGGTTYVDPSGSYPIDQLTDRPTTLIINDTDRHITIVTERDRGGFTDGGQRTEPVEV</sequence>